<feature type="coiled-coil region" evidence="1">
    <location>
        <begin position="257"/>
        <end position="336"/>
    </location>
</feature>
<evidence type="ECO:0000313" key="4">
    <source>
        <dbReference type="Proteomes" id="UP001162741"/>
    </source>
</evidence>
<dbReference type="RefSeq" id="WP_264282271.1">
    <property type="nucleotide sequence ID" value="NZ_CP107006.1"/>
</dbReference>
<keyword evidence="2" id="KW-0812">Transmembrane</keyword>
<keyword evidence="2" id="KW-1133">Transmembrane helix</keyword>
<evidence type="ECO:0000313" key="3">
    <source>
        <dbReference type="EMBL" id="UYQ94366.1"/>
    </source>
</evidence>
<keyword evidence="2" id="KW-0472">Membrane</keyword>
<gene>
    <name evidence="3" type="ORF">MKQ68_04590</name>
</gene>
<evidence type="ECO:0000256" key="1">
    <source>
        <dbReference type="SAM" id="Coils"/>
    </source>
</evidence>
<accession>A0ABY6J4S9</accession>
<dbReference type="EMBL" id="CP107006">
    <property type="protein sequence ID" value="UYQ94366.1"/>
    <property type="molecule type" value="Genomic_DNA"/>
</dbReference>
<feature type="transmembrane region" description="Helical" evidence="2">
    <location>
        <begin position="42"/>
        <end position="60"/>
    </location>
</feature>
<name>A0ABY6J4S9_9BACT</name>
<sequence length="373" mass="42207">MNIAIGTLLLFLLVIPGISFRNAYYFGPLSKKLSKSSAFDDFIWAIIPGILFQLLFAGLVNRVQPWGYTVDFHSLGRILFNSQESAREFGKLGGHIVPILSYNAILIVLAGIFGYAVRLGIRRLHLDHYFQFLRFSNQWFYFLRGESTLFKENRVEGEARPEIDTCTVQAVVKLEDGCYIYTGNVDSFELSNAGELDYIVLYGASRRKFDEVGETDDYIIPADIVILKHAEIITLSVKVEYFREIEIVETAEDVNALDDVKTRYEQAQAELQEAQNWLRDAEAEYDMKKQAAGQARLNPGVLQRATEAITTLSETNEQLEAAKNAQQAEMEAAKILETANIAVFEADRAERLAYADWIRQEAESRQAPTSINN</sequence>
<keyword evidence="1" id="KW-0175">Coiled coil</keyword>
<reference evidence="3" key="1">
    <citation type="submission" date="2022-10" db="EMBL/GenBank/DDBJ databases">
        <title>Chitinophaga sp. nov., isolated from soil.</title>
        <authorList>
            <person name="Jeon C.O."/>
        </authorList>
    </citation>
    <scope>NUCLEOTIDE SEQUENCE</scope>
    <source>
        <strain evidence="3">R8</strain>
    </source>
</reference>
<protein>
    <submittedName>
        <fullName evidence="3">Uncharacterized protein</fullName>
    </submittedName>
</protein>
<organism evidence="3 4">
    <name type="scientific">Chitinophaga horti</name>
    <dbReference type="NCBI Taxonomy" id="2920382"/>
    <lineage>
        <taxon>Bacteria</taxon>
        <taxon>Pseudomonadati</taxon>
        <taxon>Bacteroidota</taxon>
        <taxon>Chitinophagia</taxon>
        <taxon>Chitinophagales</taxon>
        <taxon>Chitinophagaceae</taxon>
        <taxon>Chitinophaga</taxon>
    </lineage>
</organism>
<evidence type="ECO:0000256" key="2">
    <source>
        <dbReference type="SAM" id="Phobius"/>
    </source>
</evidence>
<feature type="transmembrane region" description="Helical" evidence="2">
    <location>
        <begin position="96"/>
        <end position="117"/>
    </location>
</feature>
<dbReference type="Proteomes" id="UP001162741">
    <property type="component" value="Chromosome"/>
</dbReference>
<keyword evidence="4" id="KW-1185">Reference proteome</keyword>
<proteinExistence type="predicted"/>